<dbReference type="Pfam" id="PF00931">
    <property type="entry name" value="NB-ARC"/>
    <property type="match status" value="1"/>
</dbReference>
<dbReference type="Proteomes" id="UP001291926">
    <property type="component" value="Unassembled WGS sequence"/>
</dbReference>
<dbReference type="Gene3D" id="3.40.50.300">
    <property type="entry name" value="P-loop containing nucleotide triphosphate hydrolases"/>
    <property type="match status" value="1"/>
</dbReference>
<dbReference type="InterPro" id="IPR027417">
    <property type="entry name" value="P-loop_NTPase"/>
</dbReference>
<evidence type="ECO:0000259" key="1">
    <source>
        <dbReference type="Pfam" id="PF00931"/>
    </source>
</evidence>
<accession>A0ABR0CLF6</accession>
<proteinExistence type="predicted"/>
<dbReference type="SUPFAM" id="SSF52540">
    <property type="entry name" value="P-loop containing nucleoside triphosphate hydrolases"/>
    <property type="match status" value="1"/>
</dbReference>
<dbReference type="Gene3D" id="1.20.5.4130">
    <property type="match status" value="1"/>
</dbReference>
<gene>
    <name evidence="2" type="ORF">RD792_017226</name>
</gene>
<keyword evidence="3" id="KW-1185">Reference proteome</keyword>
<protein>
    <recommendedName>
        <fullName evidence="1">NB-ARC domain-containing protein</fullName>
    </recommendedName>
</protein>
<dbReference type="EMBL" id="JAYDYQ010002688">
    <property type="protein sequence ID" value="KAK4477961.1"/>
    <property type="molecule type" value="Genomic_DNA"/>
</dbReference>
<dbReference type="InterPro" id="IPR002182">
    <property type="entry name" value="NB-ARC"/>
</dbReference>
<dbReference type="PANTHER" id="PTHR19338">
    <property type="entry name" value="TRANSLOCASE OF INNER MITOCHONDRIAL MEMBRANE 13 HOMOLOG"/>
    <property type="match status" value="1"/>
</dbReference>
<dbReference type="PANTHER" id="PTHR19338:SF60">
    <property type="entry name" value="NB-ARC DOMAIN-CONTAINING PROTEIN"/>
    <property type="match status" value="1"/>
</dbReference>
<evidence type="ECO:0000313" key="2">
    <source>
        <dbReference type="EMBL" id="KAK4477961.1"/>
    </source>
</evidence>
<feature type="domain" description="NB-ARC" evidence="1">
    <location>
        <begin position="176"/>
        <end position="244"/>
    </location>
</feature>
<sequence>MAYSALFSLIQSLEQILDPDDRYLNWILPYKSEITRLHEQASSLLDLLEDSPSKFDNSLEGQIRGVAYRSQDIIESHMSNQILSGIGSHGFLNSLRNRMSILRTTITSMLHLRSHIPKLRHTVLRELIDQFESVLAIVFRIMDGNVVDEDPRVKEFASASSSKYESSNKITLVEIEEDVLKIKDLLTKSPSRLSIISIVGLGGMGKTTLARSIYNDPLIQEYFHIRAWTTVPSGNFWQKMLIDLLGSIGHYFSV</sequence>
<reference evidence="2 3" key="1">
    <citation type="journal article" date="2023" name="bioRxiv">
        <title>Genome report: Whole genome sequence and annotation of Penstemon davidsonii.</title>
        <authorList>
            <person name="Ostevik K.L."/>
            <person name="Alabady M."/>
            <person name="Zhang M."/>
            <person name="Rausher M.D."/>
        </authorList>
    </citation>
    <scope>NUCLEOTIDE SEQUENCE [LARGE SCALE GENOMIC DNA]</scope>
    <source>
        <strain evidence="2">DNT005</strain>
        <tissue evidence="2">Whole leaf</tissue>
    </source>
</reference>
<evidence type="ECO:0000313" key="3">
    <source>
        <dbReference type="Proteomes" id="UP001291926"/>
    </source>
</evidence>
<name>A0ABR0CLF6_9LAMI</name>
<organism evidence="2 3">
    <name type="scientific">Penstemon davidsonii</name>
    <dbReference type="NCBI Taxonomy" id="160366"/>
    <lineage>
        <taxon>Eukaryota</taxon>
        <taxon>Viridiplantae</taxon>
        <taxon>Streptophyta</taxon>
        <taxon>Embryophyta</taxon>
        <taxon>Tracheophyta</taxon>
        <taxon>Spermatophyta</taxon>
        <taxon>Magnoliopsida</taxon>
        <taxon>eudicotyledons</taxon>
        <taxon>Gunneridae</taxon>
        <taxon>Pentapetalae</taxon>
        <taxon>asterids</taxon>
        <taxon>lamiids</taxon>
        <taxon>Lamiales</taxon>
        <taxon>Plantaginaceae</taxon>
        <taxon>Cheloneae</taxon>
        <taxon>Penstemon</taxon>
    </lineage>
</organism>
<comment type="caution">
    <text evidence="2">The sequence shown here is derived from an EMBL/GenBank/DDBJ whole genome shotgun (WGS) entry which is preliminary data.</text>
</comment>